<protein>
    <submittedName>
        <fullName evidence="2">Peptidase family S41</fullName>
    </submittedName>
</protein>
<dbReference type="EMBL" id="LMCB01000006">
    <property type="protein sequence ID" value="KZL20579.1"/>
    <property type="molecule type" value="Genomic_DNA"/>
</dbReference>
<dbReference type="GO" id="GO:0006508">
    <property type="term" value="P:proteolysis"/>
    <property type="evidence" value="ECO:0007669"/>
    <property type="project" value="InterPro"/>
</dbReference>
<dbReference type="GO" id="GO:0030288">
    <property type="term" value="C:outer membrane-bounded periplasmic space"/>
    <property type="evidence" value="ECO:0007669"/>
    <property type="project" value="TreeGrafter"/>
</dbReference>
<evidence type="ECO:0000313" key="2">
    <source>
        <dbReference type="EMBL" id="KZL20579.1"/>
    </source>
</evidence>
<dbReference type="SMART" id="SM00245">
    <property type="entry name" value="TSPc"/>
    <property type="match status" value="1"/>
</dbReference>
<reference evidence="2 3" key="1">
    <citation type="journal article" date="2016" name="Front. Microbiol.">
        <title>Comparative Genomic Analysis Reveals a Diverse Repertoire of Genes Involved in Prokaryote-Eukaryote Interactions within the Pseudovibrio Genus.</title>
        <authorList>
            <person name="Romano S."/>
            <person name="Fernandez-Guerra A."/>
            <person name="Reen F.J."/>
            <person name="Glockner F.O."/>
            <person name="Crowley S.P."/>
            <person name="O'Sullivan O."/>
            <person name="Cotter P.D."/>
            <person name="Adams C."/>
            <person name="Dobson A.D."/>
            <person name="O'Gara F."/>
        </authorList>
    </citation>
    <scope>NUCLEOTIDE SEQUENCE [LARGE SCALE GENOMIC DNA]</scope>
    <source>
        <strain evidence="2 3">Ad2</strain>
    </source>
</reference>
<dbReference type="GO" id="GO:0004175">
    <property type="term" value="F:endopeptidase activity"/>
    <property type="evidence" value="ECO:0007669"/>
    <property type="project" value="TreeGrafter"/>
</dbReference>
<accession>A0A166A341</accession>
<evidence type="ECO:0000259" key="1">
    <source>
        <dbReference type="SMART" id="SM00245"/>
    </source>
</evidence>
<dbReference type="PANTHER" id="PTHR32060:SF30">
    <property type="entry name" value="CARBOXY-TERMINAL PROCESSING PROTEASE CTPA"/>
    <property type="match status" value="1"/>
</dbReference>
<keyword evidence="3" id="KW-1185">Reference proteome</keyword>
<dbReference type="RefSeq" id="WP_068003392.1">
    <property type="nucleotide sequence ID" value="NZ_FOFM01000007.1"/>
</dbReference>
<dbReference type="Pfam" id="PF03572">
    <property type="entry name" value="Peptidase_S41"/>
    <property type="match status" value="1"/>
</dbReference>
<dbReference type="GO" id="GO:0008236">
    <property type="term" value="F:serine-type peptidase activity"/>
    <property type="evidence" value="ECO:0007669"/>
    <property type="project" value="InterPro"/>
</dbReference>
<evidence type="ECO:0000313" key="3">
    <source>
        <dbReference type="Proteomes" id="UP000076577"/>
    </source>
</evidence>
<dbReference type="OrthoDB" id="3275712at2"/>
<sequence>MEQKDDVPVVETRFQTALKEIEDPSVALPEALKYYAASRIFSAVESCFAHWEGVPDLCHAELYLEYLQSLKQVQSRYDFFLATRQYMAHLKNGHTSFYDSTIEKWSTYGFWARPMPVSQGALDEKKWVVCFSTHTGLSAGDIIEEVNDVPACEFFAGYAKYISASRTEAADYFLLLGRNFLLPSKLKLTLSCGKSVAADREANNENPLAGQKAVRFDLSGKHPYLAIGSFDRPEFEDRAVAYIDQIKDRDTLIVDVRGNGGGSTPMKLLQNLCVKPIPPLKLRTRQFNALELANINVPLFLSGELNALNTRPNMQSAIMMDISDGEPVEPSATPFGGKLVVLCDVGSCSATEDLLMRLKYTGRATIVGETSAGSTGQPYFDEILPDMTVQVSTKRVCFPDGAPFEGGGVQPDYPVAMTAEDIKTGHDPVLAFAEELFARETKIAGPIGVSEAGMSKH</sequence>
<dbReference type="AlphaFoldDB" id="A0A166A341"/>
<dbReference type="PANTHER" id="PTHR32060">
    <property type="entry name" value="TAIL-SPECIFIC PROTEASE"/>
    <property type="match status" value="1"/>
</dbReference>
<dbReference type="PATRIC" id="fig|989403.3.peg.1146"/>
<gene>
    <name evidence="2" type="ORF">PsAD2_01065</name>
</gene>
<dbReference type="STRING" id="989403.SAMN05421798_107312"/>
<organism evidence="2 3">
    <name type="scientific">Pseudovibrio axinellae</name>
    <dbReference type="NCBI Taxonomy" id="989403"/>
    <lineage>
        <taxon>Bacteria</taxon>
        <taxon>Pseudomonadati</taxon>
        <taxon>Pseudomonadota</taxon>
        <taxon>Alphaproteobacteria</taxon>
        <taxon>Hyphomicrobiales</taxon>
        <taxon>Stappiaceae</taxon>
        <taxon>Pseudovibrio</taxon>
    </lineage>
</organism>
<dbReference type="SUPFAM" id="SSF52096">
    <property type="entry name" value="ClpP/crotonase"/>
    <property type="match status" value="1"/>
</dbReference>
<dbReference type="InterPro" id="IPR005151">
    <property type="entry name" value="Tail-specific_protease"/>
</dbReference>
<dbReference type="Proteomes" id="UP000076577">
    <property type="component" value="Unassembled WGS sequence"/>
</dbReference>
<dbReference type="Gene3D" id="3.30.750.44">
    <property type="match status" value="1"/>
</dbReference>
<name>A0A166A341_9HYPH</name>
<proteinExistence type="predicted"/>
<dbReference type="InterPro" id="IPR029045">
    <property type="entry name" value="ClpP/crotonase-like_dom_sf"/>
</dbReference>
<feature type="domain" description="Tail specific protease" evidence="1">
    <location>
        <begin position="203"/>
        <end position="416"/>
    </location>
</feature>
<comment type="caution">
    <text evidence="2">The sequence shown here is derived from an EMBL/GenBank/DDBJ whole genome shotgun (WGS) entry which is preliminary data.</text>
</comment>
<dbReference type="Gene3D" id="3.90.226.10">
    <property type="entry name" value="2-enoyl-CoA Hydratase, Chain A, domain 1"/>
    <property type="match status" value="1"/>
</dbReference>
<dbReference type="GO" id="GO:0007165">
    <property type="term" value="P:signal transduction"/>
    <property type="evidence" value="ECO:0007669"/>
    <property type="project" value="TreeGrafter"/>
</dbReference>